<organism evidence="2 3">
    <name type="scientific">Vitis vinifera</name>
    <name type="common">Grape</name>
    <dbReference type="NCBI Taxonomy" id="29760"/>
    <lineage>
        <taxon>Eukaryota</taxon>
        <taxon>Viridiplantae</taxon>
        <taxon>Streptophyta</taxon>
        <taxon>Embryophyta</taxon>
        <taxon>Tracheophyta</taxon>
        <taxon>Spermatophyta</taxon>
        <taxon>Magnoliopsida</taxon>
        <taxon>eudicotyledons</taxon>
        <taxon>Gunneridae</taxon>
        <taxon>Pentapetalae</taxon>
        <taxon>rosids</taxon>
        <taxon>Vitales</taxon>
        <taxon>Vitaceae</taxon>
        <taxon>Viteae</taxon>
        <taxon>Vitis</taxon>
    </lineage>
</organism>
<comment type="caution">
    <text evidence="2">The sequence shown here is derived from an EMBL/GenBank/DDBJ whole genome shotgun (WGS) entry which is preliminary data.</text>
</comment>
<feature type="region of interest" description="Disordered" evidence="1">
    <location>
        <begin position="100"/>
        <end position="121"/>
    </location>
</feature>
<dbReference type="EMBL" id="QGNW01000340">
    <property type="protein sequence ID" value="RVW75820.1"/>
    <property type="molecule type" value="Genomic_DNA"/>
</dbReference>
<name>A0A438GUE9_VITVI</name>
<reference evidence="2 3" key="1">
    <citation type="journal article" date="2018" name="PLoS Genet.">
        <title>Population sequencing reveals clonal diversity and ancestral inbreeding in the grapevine cultivar Chardonnay.</title>
        <authorList>
            <person name="Roach M.J."/>
            <person name="Johnson D.L."/>
            <person name="Bohlmann J."/>
            <person name="van Vuuren H.J."/>
            <person name="Jones S.J."/>
            <person name="Pretorius I.S."/>
            <person name="Schmidt S.A."/>
            <person name="Borneman A.R."/>
        </authorList>
    </citation>
    <scope>NUCLEOTIDE SEQUENCE [LARGE SCALE GENOMIC DNA]</scope>
    <source>
        <strain evidence="3">cv. Chardonnay</strain>
        <tissue evidence="2">Leaf</tissue>
    </source>
</reference>
<protein>
    <submittedName>
        <fullName evidence="2">Uncharacterized protein</fullName>
    </submittedName>
</protein>
<dbReference type="Proteomes" id="UP000288805">
    <property type="component" value="Unassembled WGS sequence"/>
</dbReference>
<evidence type="ECO:0000313" key="3">
    <source>
        <dbReference type="Proteomes" id="UP000288805"/>
    </source>
</evidence>
<gene>
    <name evidence="2" type="ORF">CK203_055090</name>
</gene>
<dbReference type="AlphaFoldDB" id="A0A438GUE9"/>
<proteinExistence type="predicted"/>
<evidence type="ECO:0000256" key="1">
    <source>
        <dbReference type="SAM" id="MobiDB-lite"/>
    </source>
</evidence>
<accession>A0A438GUE9</accession>
<sequence>MDRNLPRKGRRCGNPFVLVSDRAIIVVQGCWWLCQTARHDAICRCFSLLKMTITSHTREDLGLSGICGPDRMFLCASVIVRAVMGGVTCGSGGELPCGQTRRGTYGQTRGKGPSSKRHVGREAPKMPHLARASGLGQAFHLNVGIKPVLADCCTFEVLPIVRGVVASTSATGKDKKGGLPREEKKKRGRLVEWVEKASFDLLNKLFVISTNERHYQTLLAN</sequence>
<evidence type="ECO:0000313" key="2">
    <source>
        <dbReference type="EMBL" id="RVW75820.1"/>
    </source>
</evidence>